<feature type="modified residue" description="N6-(pyridoxal phosphate)lysine" evidence="9">
    <location>
        <position position="117"/>
    </location>
</feature>
<dbReference type="EC" id="4.2.3.1" evidence="4"/>
<dbReference type="Pfam" id="PF24857">
    <property type="entry name" value="THR4_C"/>
    <property type="match status" value="1"/>
</dbReference>
<evidence type="ECO:0000256" key="3">
    <source>
        <dbReference type="ARBA" id="ARBA00005517"/>
    </source>
</evidence>
<keyword evidence="6" id="KW-0791">Threonine biosynthesis</keyword>
<dbReference type="InterPro" id="IPR051166">
    <property type="entry name" value="Threonine_Synthase"/>
</dbReference>
<dbReference type="FunFam" id="3.40.50.1100:FF:000024">
    <property type="entry name" value="Probable threonine synthase"/>
    <property type="match status" value="1"/>
</dbReference>
<dbReference type="GeneID" id="37031006"/>
<proteinExistence type="inferred from homology"/>
<dbReference type="PANTHER" id="PTHR42690:SF1">
    <property type="entry name" value="THREONINE SYNTHASE-LIKE 2"/>
    <property type="match status" value="1"/>
</dbReference>
<keyword evidence="5" id="KW-0028">Amino-acid biosynthesis</keyword>
<evidence type="ECO:0000256" key="7">
    <source>
        <dbReference type="ARBA" id="ARBA00022898"/>
    </source>
</evidence>
<dbReference type="Gene3D" id="3.40.50.1100">
    <property type="match status" value="2"/>
</dbReference>
<dbReference type="NCBIfam" id="TIGR00260">
    <property type="entry name" value="thrC"/>
    <property type="match status" value="1"/>
</dbReference>
<evidence type="ECO:0000256" key="9">
    <source>
        <dbReference type="PIRSR" id="PIRSR604450-51"/>
    </source>
</evidence>
<feature type="domain" description="Threonine synthase N-terminal" evidence="11">
    <location>
        <begin position="2"/>
        <end position="85"/>
    </location>
</feature>
<dbReference type="GO" id="GO:0009088">
    <property type="term" value="P:threonine biosynthetic process"/>
    <property type="evidence" value="ECO:0007669"/>
    <property type="project" value="UniProtKB-KW"/>
</dbReference>
<feature type="domain" description="Tryptophan synthase beta chain-like PALP" evidence="10">
    <location>
        <begin position="92"/>
        <end position="335"/>
    </location>
</feature>
<dbReference type="SUPFAM" id="SSF53686">
    <property type="entry name" value="Tryptophan synthase beta subunit-like PLP-dependent enzymes"/>
    <property type="match status" value="1"/>
</dbReference>
<dbReference type="InterPro" id="IPR029144">
    <property type="entry name" value="Thr_synth_N"/>
</dbReference>
<name>A0A316UTM0_9BASI</name>
<dbReference type="PROSITE" id="PS00165">
    <property type="entry name" value="DEHYDRATASE_SER_THR"/>
    <property type="match status" value="1"/>
</dbReference>
<dbReference type="OrthoDB" id="5203861at2759"/>
<evidence type="ECO:0000256" key="8">
    <source>
        <dbReference type="ARBA" id="ARBA00023239"/>
    </source>
</evidence>
<evidence type="ECO:0000259" key="10">
    <source>
        <dbReference type="Pfam" id="PF00291"/>
    </source>
</evidence>
<keyword evidence="13" id="KW-1185">Reference proteome</keyword>
<dbReference type="CDD" id="cd01560">
    <property type="entry name" value="Thr-synth_2"/>
    <property type="match status" value="1"/>
</dbReference>
<dbReference type="STRING" id="1569628.A0A316UTM0"/>
<evidence type="ECO:0000256" key="2">
    <source>
        <dbReference type="ARBA" id="ARBA00004979"/>
    </source>
</evidence>
<protein>
    <recommendedName>
        <fullName evidence="4">threonine synthase</fullName>
        <ecNumber evidence="4">4.2.3.1</ecNumber>
    </recommendedName>
</protein>
<dbReference type="Proteomes" id="UP000245884">
    <property type="component" value="Unassembled WGS sequence"/>
</dbReference>
<comment type="pathway">
    <text evidence="2">Amino-acid biosynthesis; L-threonine biosynthesis; L-threonine from L-aspartate: step 5/5.</text>
</comment>
<dbReference type="FunFam" id="3.90.1380.10:FF:000003">
    <property type="entry name" value="THR4p Threonine synthase"/>
    <property type="match status" value="1"/>
</dbReference>
<dbReference type="EMBL" id="KZ819667">
    <property type="protein sequence ID" value="PWN27701.1"/>
    <property type="molecule type" value="Genomic_DNA"/>
</dbReference>
<dbReference type="PANTHER" id="PTHR42690">
    <property type="entry name" value="THREONINE SYNTHASE FAMILY MEMBER"/>
    <property type="match status" value="1"/>
</dbReference>
<dbReference type="GO" id="GO:0030170">
    <property type="term" value="F:pyridoxal phosphate binding"/>
    <property type="evidence" value="ECO:0007669"/>
    <property type="project" value="InterPro"/>
</dbReference>
<evidence type="ECO:0000313" key="12">
    <source>
        <dbReference type="EMBL" id="PWN27701.1"/>
    </source>
</evidence>
<evidence type="ECO:0000313" key="13">
    <source>
        <dbReference type="Proteomes" id="UP000245884"/>
    </source>
</evidence>
<dbReference type="InterPro" id="IPR001926">
    <property type="entry name" value="TrpB-like_PALP"/>
</dbReference>
<dbReference type="RefSeq" id="XP_025362313.1">
    <property type="nucleotide sequence ID" value="XM_025509183.1"/>
</dbReference>
<organism evidence="12 13">
    <name type="scientific">Jaminaea rosea</name>
    <dbReference type="NCBI Taxonomy" id="1569628"/>
    <lineage>
        <taxon>Eukaryota</taxon>
        <taxon>Fungi</taxon>
        <taxon>Dikarya</taxon>
        <taxon>Basidiomycota</taxon>
        <taxon>Ustilaginomycotina</taxon>
        <taxon>Exobasidiomycetes</taxon>
        <taxon>Microstromatales</taxon>
        <taxon>Microstromatales incertae sedis</taxon>
        <taxon>Jaminaea</taxon>
    </lineage>
</organism>
<dbReference type="InterPro" id="IPR004450">
    <property type="entry name" value="Thr_synthase-like"/>
</dbReference>
<comment type="cofactor">
    <cofactor evidence="1 9">
        <name>pyridoxal 5'-phosphate</name>
        <dbReference type="ChEBI" id="CHEBI:597326"/>
    </cofactor>
</comment>
<evidence type="ECO:0000256" key="1">
    <source>
        <dbReference type="ARBA" id="ARBA00001933"/>
    </source>
</evidence>
<evidence type="ECO:0000259" key="11">
    <source>
        <dbReference type="Pfam" id="PF14821"/>
    </source>
</evidence>
<dbReference type="GO" id="GO:0004795">
    <property type="term" value="F:threonine synthase activity"/>
    <property type="evidence" value="ECO:0007669"/>
    <property type="project" value="UniProtKB-EC"/>
</dbReference>
<evidence type="ECO:0000256" key="5">
    <source>
        <dbReference type="ARBA" id="ARBA00022605"/>
    </source>
</evidence>
<evidence type="ECO:0000256" key="4">
    <source>
        <dbReference type="ARBA" id="ARBA00013028"/>
    </source>
</evidence>
<evidence type="ECO:0000256" key="6">
    <source>
        <dbReference type="ARBA" id="ARBA00022697"/>
    </source>
</evidence>
<sequence length="575" mass="62705">MKYLSTRGGEERLSFEEAVLRGLAPNGGLYIPSSMPSLPINWASEWSNLSFPQLSHRILSLFIPTSSSEGGIPSSDLEAIINRSYSTFRHQQTTPLVQTRDGEYVLELWHGPTFAFKDVALQLLGNLFEYFLARRNADLPADSDQRHRLTVLGATSGDTGSAAIAGLRSKKDVDIFILHPKGRVSPIQEAQMTTVLDENVHNLAVEGSFDDCQDIVKSLFSEPDFNAKHRLGAINSINFARILAQIVYYFSAYFQLCKQLNIDPASSNPDAQFVVPTGNFGDVLAGYYAKRMGLPIKGGLVVATNENDILERFWASGKYEKASGSSAKEVDVPQTAPAAGSSDGAQVQAQAQVVGGVKQTLSPAMDILVSSNFERLLWYIAFETSSNDATAAGQQVNQWMADLKSKGVMEVSKEQLEVAKRDFSAKRVSDGETRDTILRYFAPATSSSSSKPEKSYLLDPHTAVGMQAANWIREASGSHKQIILSTAHPAKFAEAVTSSLASSADVAFNFERDVLPDEMRGLLEKERRVEDVKVADGEGDSDLQRLVRATAKVLDREAEHRGLGAAKQGKGTESV</sequence>
<keyword evidence="7 9" id="KW-0663">Pyridoxal phosphate</keyword>
<dbReference type="AlphaFoldDB" id="A0A316UTM0"/>
<reference evidence="12 13" key="1">
    <citation type="journal article" date="2018" name="Mol. Biol. Evol.">
        <title>Broad Genomic Sampling Reveals a Smut Pathogenic Ancestry of the Fungal Clade Ustilaginomycotina.</title>
        <authorList>
            <person name="Kijpornyongpan T."/>
            <person name="Mondo S.J."/>
            <person name="Barry K."/>
            <person name="Sandor L."/>
            <person name="Lee J."/>
            <person name="Lipzen A."/>
            <person name="Pangilinan J."/>
            <person name="LaButti K."/>
            <person name="Hainaut M."/>
            <person name="Henrissat B."/>
            <person name="Grigoriev I.V."/>
            <person name="Spatafora J.W."/>
            <person name="Aime M.C."/>
        </authorList>
    </citation>
    <scope>NUCLEOTIDE SEQUENCE [LARGE SCALE GENOMIC DNA]</scope>
    <source>
        <strain evidence="12 13">MCA 5214</strain>
    </source>
</reference>
<dbReference type="InterPro" id="IPR036052">
    <property type="entry name" value="TrpB-like_PALP_sf"/>
</dbReference>
<comment type="similarity">
    <text evidence="3">Belongs to the threonine synthase family.</text>
</comment>
<dbReference type="InterPro" id="IPR037158">
    <property type="entry name" value="Thr_synth_N_sf"/>
</dbReference>
<keyword evidence="8" id="KW-0456">Lyase</keyword>
<dbReference type="Gene3D" id="3.90.1380.10">
    <property type="entry name" value="Threonine synthase, N-terminal domain"/>
    <property type="match status" value="1"/>
</dbReference>
<dbReference type="Pfam" id="PF14821">
    <property type="entry name" value="Thr_synth_N"/>
    <property type="match status" value="1"/>
</dbReference>
<dbReference type="InterPro" id="IPR000634">
    <property type="entry name" value="Ser/Thr_deHydtase_PyrdxlP-BS"/>
</dbReference>
<gene>
    <name evidence="12" type="ORF">BDZ90DRAFT_279479</name>
</gene>
<accession>A0A316UTM0</accession>
<dbReference type="Pfam" id="PF00291">
    <property type="entry name" value="PALP"/>
    <property type="match status" value="1"/>
</dbReference>